<organism evidence="1 2">
    <name type="scientific">Marilutibacter aestuarii</name>
    <dbReference type="NCBI Taxonomy" id="1706195"/>
    <lineage>
        <taxon>Bacteria</taxon>
        <taxon>Pseudomonadati</taxon>
        <taxon>Pseudomonadota</taxon>
        <taxon>Gammaproteobacteria</taxon>
        <taxon>Lysobacterales</taxon>
        <taxon>Lysobacteraceae</taxon>
        <taxon>Marilutibacter</taxon>
    </lineage>
</organism>
<proteinExistence type="predicted"/>
<comment type="caution">
    <text evidence="1">The sequence shown here is derived from an EMBL/GenBank/DDBJ whole genome shotgun (WGS) entry which is preliminary data.</text>
</comment>
<sequence>MEAIPRRARQAIEQVLERFLSDLRPDLSVILDQLDAAVIRRARNERDDAMLVQWVDTREALGRRKDGFIPAFNEALRRECESAHDHAAPSLSRGLLGDQLQPLMLLDEHIVDEDNALAALASRHASRASLPLMLLGHRFAVLLERPPLDAAALPIGPEACCRALRSAAQAIDLPIHARIVLYNAYDNEVGRHYEACIQTANAMLDEAGILPGLSFVPLRARAGASHPGRGQVADAPGAASDGLLSAIEAMRIVNGTLDELAPPGTLPESCLPERAEAVAAMVQLVSRFGPGSPEWLRCRMVVAEVVDAIRAGNAIDPAIREWIAGSLAMVGYSDGDAERLSTALVDMGGAGVQGAAREARRWQARLDALPQGTLIGFSRDGGIVRARLRDHRRDTHSVLLASEDSGQEAWIDSDTVSRLLANGQAWLLTGTGGRR</sequence>
<dbReference type="RefSeq" id="WP_141517533.1">
    <property type="nucleotide sequence ID" value="NZ_VICE01000040.1"/>
</dbReference>
<dbReference type="InterPro" id="IPR012434">
    <property type="entry name" value="DUF1631"/>
</dbReference>
<reference evidence="1 2" key="1">
    <citation type="submission" date="2019-06" db="EMBL/GenBank/DDBJ databases">
        <title>Lysobacter alkalisoli sp. nov. isolated from saline soil.</title>
        <authorList>
            <person name="Sun J.-Q."/>
            <person name="Xu L."/>
        </authorList>
    </citation>
    <scope>NUCLEOTIDE SEQUENCE [LARGE SCALE GENOMIC DNA]</scope>
    <source>
        <strain evidence="1 2">JCM 31130</strain>
    </source>
</reference>
<protein>
    <submittedName>
        <fullName evidence="1">DUF1631 domain-containing protein</fullName>
    </submittedName>
</protein>
<dbReference type="OrthoDB" id="5965687at2"/>
<gene>
    <name evidence="1" type="ORF">FKV25_04145</name>
</gene>
<dbReference type="EMBL" id="VICE01000040">
    <property type="protein sequence ID" value="TQD49720.1"/>
    <property type="molecule type" value="Genomic_DNA"/>
</dbReference>
<accession>A0A508AHS4</accession>
<evidence type="ECO:0000313" key="1">
    <source>
        <dbReference type="EMBL" id="TQD49720.1"/>
    </source>
</evidence>
<name>A0A508AHS4_9GAMM</name>
<keyword evidence="2" id="KW-1185">Reference proteome</keyword>
<dbReference type="Pfam" id="PF07793">
    <property type="entry name" value="DUF1631"/>
    <property type="match status" value="1"/>
</dbReference>
<evidence type="ECO:0000313" key="2">
    <source>
        <dbReference type="Proteomes" id="UP000318212"/>
    </source>
</evidence>
<dbReference type="Proteomes" id="UP000318212">
    <property type="component" value="Unassembled WGS sequence"/>
</dbReference>
<dbReference type="AlphaFoldDB" id="A0A508AHS4"/>